<protein>
    <submittedName>
        <fullName evidence="1">Uncharacterized protein</fullName>
    </submittedName>
</protein>
<reference evidence="1 2" key="1">
    <citation type="submission" date="2020-01" db="EMBL/GenBank/DDBJ databases">
        <authorList>
            <person name="Gupta K D."/>
        </authorList>
    </citation>
    <scope>NUCLEOTIDE SEQUENCE [LARGE SCALE GENOMIC DNA]</scope>
</reference>
<proteinExistence type="predicted"/>
<sequence>MPLVGTFDIEGRSPHSDIYQAPLHSLIVWTPRQTYDNWRLTFLFRTTVRGITCVRATLRYSAASNSSAFFFQLSSVMHQQAPGATTVKLEYSQDVYSISGFLVQDVMRCNFVGNVTMHYVIRTLQIRVPDYRLLPGNRGVHGWALLAVKALFDDGLLPAGTMDQFAASIGALRNASQTARNAIEWPIPFGATPGV</sequence>
<dbReference type="Proteomes" id="UP000467700">
    <property type="component" value="Unassembled WGS sequence"/>
</dbReference>
<comment type="caution">
    <text evidence="1">The sequence shown here is derived from an EMBL/GenBank/DDBJ whole genome shotgun (WGS) entry which is preliminary data.</text>
</comment>
<organism evidence="1 2">
    <name type="scientific">Cyclocybe aegerita</name>
    <name type="common">Black poplar mushroom</name>
    <name type="synonym">Agrocybe aegerita</name>
    <dbReference type="NCBI Taxonomy" id="1973307"/>
    <lineage>
        <taxon>Eukaryota</taxon>
        <taxon>Fungi</taxon>
        <taxon>Dikarya</taxon>
        <taxon>Basidiomycota</taxon>
        <taxon>Agaricomycotina</taxon>
        <taxon>Agaricomycetes</taxon>
        <taxon>Agaricomycetidae</taxon>
        <taxon>Agaricales</taxon>
        <taxon>Agaricineae</taxon>
        <taxon>Bolbitiaceae</taxon>
        <taxon>Cyclocybe</taxon>
    </lineage>
</organism>
<dbReference type="AlphaFoldDB" id="A0A8S0WWT1"/>
<keyword evidence="2" id="KW-1185">Reference proteome</keyword>
<evidence type="ECO:0000313" key="2">
    <source>
        <dbReference type="Proteomes" id="UP000467700"/>
    </source>
</evidence>
<evidence type="ECO:0000313" key="1">
    <source>
        <dbReference type="EMBL" id="CAA7267706.1"/>
    </source>
</evidence>
<gene>
    <name evidence="1" type="ORF">AAE3_LOCUS10014</name>
</gene>
<name>A0A8S0WWT1_CYCAE</name>
<accession>A0A8S0WWT1</accession>
<dbReference type="EMBL" id="CACVBS010000062">
    <property type="protein sequence ID" value="CAA7267706.1"/>
    <property type="molecule type" value="Genomic_DNA"/>
</dbReference>